<sequence>MEQKDRRRFSRVRFQAEAVVSLRPHNVTTTGRIRDLSLKGMYVSTEKSFPQGSGVDVTILARTPAAELTLKLDGRVLRSEPEGMALEFSKMDLDTFIHLKNIIALNSGDLDKVVKEFHDFIKNKTRGQAQ</sequence>
<dbReference type="RefSeq" id="WP_093394056.1">
    <property type="nucleotide sequence ID" value="NZ_FOUU01000002.1"/>
</dbReference>
<reference evidence="2 3" key="1">
    <citation type="submission" date="2016-10" db="EMBL/GenBank/DDBJ databases">
        <authorList>
            <person name="de Groot N.N."/>
        </authorList>
    </citation>
    <scope>NUCLEOTIDE SEQUENCE [LARGE SCALE GENOMIC DNA]</scope>
    <source>
        <strain evidence="2 3">DSM 9990</strain>
    </source>
</reference>
<dbReference type="EMBL" id="FOUU01000002">
    <property type="protein sequence ID" value="SFM66322.1"/>
    <property type="molecule type" value="Genomic_DNA"/>
</dbReference>
<accession>A0A1I4SPG1</accession>
<dbReference type="SUPFAM" id="SSF141371">
    <property type="entry name" value="PilZ domain-like"/>
    <property type="match status" value="1"/>
</dbReference>
<gene>
    <name evidence="2" type="ORF">SAMN05660836_01089</name>
</gene>
<dbReference type="GO" id="GO:0035438">
    <property type="term" value="F:cyclic-di-GMP binding"/>
    <property type="evidence" value="ECO:0007669"/>
    <property type="project" value="InterPro"/>
</dbReference>
<dbReference type="AlphaFoldDB" id="A0A1I4SPG1"/>
<protein>
    <submittedName>
        <fullName evidence="2">PilZ domain-containing protein</fullName>
    </submittedName>
</protein>
<organism evidence="2 3">
    <name type="scientific">Thermodesulforhabdus norvegica</name>
    <dbReference type="NCBI Taxonomy" id="39841"/>
    <lineage>
        <taxon>Bacteria</taxon>
        <taxon>Pseudomonadati</taxon>
        <taxon>Thermodesulfobacteriota</taxon>
        <taxon>Syntrophobacteria</taxon>
        <taxon>Syntrophobacterales</taxon>
        <taxon>Thermodesulforhabdaceae</taxon>
        <taxon>Thermodesulforhabdus</taxon>
    </lineage>
</organism>
<proteinExistence type="predicted"/>
<keyword evidence="3" id="KW-1185">Reference proteome</keyword>
<evidence type="ECO:0000313" key="2">
    <source>
        <dbReference type="EMBL" id="SFM66322.1"/>
    </source>
</evidence>
<dbReference type="Proteomes" id="UP000199611">
    <property type="component" value="Unassembled WGS sequence"/>
</dbReference>
<name>A0A1I4SPG1_9BACT</name>
<dbReference type="OrthoDB" id="370480at2"/>
<dbReference type="InterPro" id="IPR009875">
    <property type="entry name" value="PilZ_domain"/>
</dbReference>
<dbReference type="Pfam" id="PF07238">
    <property type="entry name" value="PilZ"/>
    <property type="match status" value="1"/>
</dbReference>
<dbReference type="Gene3D" id="2.40.10.220">
    <property type="entry name" value="predicted glycosyltransferase like domains"/>
    <property type="match status" value="1"/>
</dbReference>
<dbReference type="STRING" id="39841.SAMN05660836_01089"/>
<feature type="domain" description="PilZ" evidence="1">
    <location>
        <begin position="5"/>
        <end position="104"/>
    </location>
</feature>
<evidence type="ECO:0000313" key="3">
    <source>
        <dbReference type="Proteomes" id="UP000199611"/>
    </source>
</evidence>
<evidence type="ECO:0000259" key="1">
    <source>
        <dbReference type="Pfam" id="PF07238"/>
    </source>
</evidence>